<proteinExistence type="predicted"/>
<reference evidence="1 2" key="1">
    <citation type="submission" date="2018-04" db="EMBL/GenBank/DDBJ databases">
        <title>Sphingobacterium sp. M46 Genome.</title>
        <authorList>
            <person name="Cheng J."/>
            <person name="Li Y."/>
        </authorList>
    </citation>
    <scope>NUCLEOTIDE SEQUENCE [LARGE SCALE GENOMIC DNA]</scope>
    <source>
        <strain evidence="1 2">M46</strain>
    </source>
</reference>
<protein>
    <submittedName>
        <fullName evidence="1">Uncharacterized protein</fullName>
    </submittedName>
</protein>
<dbReference type="AlphaFoldDB" id="A0A363NJT1"/>
<evidence type="ECO:0000313" key="2">
    <source>
        <dbReference type="Proteomes" id="UP000250831"/>
    </source>
</evidence>
<keyword evidence="2" id="KW-1185">Reference proteome</keyword>
<name>A0A363NJT1_9SPHI</name>
<accession>A0A363NJT1</accession>
<gene>
    <name evidence="1" type="ORF">DCO56_28855</name>
</gene>
<organism evidence="1 2">
    <name type="scientific">Sphingobacterium athyrii</name>
    <dbReference type="NCBI Taxonomy" id="2152717"/>
    <lineage>
        <taxon>Bacteria</taxon>
        <taxon>Pseudomonadati</taxon>
        <taxon>Bacteroidota</taxon>
        <taxon>Sphingobacteriia</taxon>
        <taxon>Sphingobacteriales</taxon>
        <taxon>Sphingobacteriaceae</taxon>
        <taxon>Sphingobacterium</taxon>
    </lineage>
</organism>
<dbReference type="OrthoDB" id="280156at2"/>
<sequence length="182" mass="20746">MSLIIKDSFMLFVLLILLNLSSCKNMINEDVYPLDFYTQYRQFYLTDGADEFPDSDLWTEQTHHERMAVNKGFLAVGTECYGPVKGQLEIKNDGSNIENLEEYDHVVEGKIDIEKGVLQVQDCPTSSVVQEVELPSGLYSVRVYSKGLTTVEGDEGDDFYRIVIWPATNNDKKVKVLKQYTP</sequence>
<comment type="caution">
    <text evidence="1">The sequence shown here is derived from an EMBL/GenBank/DDBJ whole genome shotgun (WGS) entry which is preliminary data.</text>
</comment>
<evidence type="ECO:0000313" key="1">
    <source>
        <dbReference type="EMBL" id="PUV21076.1"/>
    </source>
</evidence>
<dbReference type="RefSeq" id="WP_108637136.1">
    <property type="nucleotide sequence ID" value="NZ_QCXX01000014.1"/>
</dbReference>
<dbReference type="EMBL" id="QCXX01000014">
    <property type="protein sequence ID" value="PUV21076.1"/>
    <property type="molecule type" value="Genomic_DNA"/>
</dbReference>
<dbReference type="Proteomes" id="UP000250831">
    <property type="component" value="Unassembled WGS sequence"/>
</dbReference>